<keyword evidence="5" id="KW-0285">Flavoprotein</keyword>
<evidence type="ECO:0000256" key="8">
    <source>
        <dbReference type="ARBA" id="ARBA00023027"/>
    </source>
</evidence>
<name>A0A0T9T7P5_YERAE</name>
<evidence type="ECO:0000256" key="5">
    <source>
        <dbReference type="ARBA" id="ARBA00022630"/>
    </source>
</evidence>
<dbReference type="InterPro" id="IPR050260">
    <property type="entry name" value="FAD-bd_OxRdtase"/>
</dbReference>
<dbReference type="Proteomes" id="UP000040088">
    <property type="component" value="Unassembled WGS sequence"/>
</dbReference>
<comment type="similarity">
    <text evidence="3">Belongs to the FAD-dependent oxidoreductase family.</text>
</comment>
<evidence type="ECO:0000256" key="7">
    <source>
        <dbReference type="ARBA" id="ARBA00023002"/>
    </source>
</evidence>
<dbReference type="GO" id="GO:0016491">
    <property type="term" value="F:oxidoreductase activity"/>
    <property type="evidence" value="ECO:0007669"/>
    <property type="project" value="UniProtKB-KW"/>
</dbReference>
<evidence type="ECO:0000313" key="12">
    <source>
        <dbReference type="Proteomes" id="UP000040088"/>
    </source>
</evidence>
<dbReference type="PRINTS" id="PR00368">
    <property type="entry name" value="FADPNR"/>
</dbReference>
<dbReference type="SUPFAM" id="SSF51905">
    <property type="entry name" value="FAD/NAD(P)-binding domain"/>
    <property type="match status" value="2"/>
</dbReference>
<evidence type="ECO:0000256" key="4">
    <source>
        <dbReference type="ARBA" id="ARBA00022490"/>
    </source>
</evidence>
<dbReference type="InterPro" id="IPR041364">
    <property type="entry name" value="Rbx-bd"/>
</dbReference>
<comment type="cofactor">
    <cofactor evidence="1">
        <name>FAD</name>
        <dbReference type="ChEBI" id="CHEBI:57692"/>
    </cofactor>
</comment>
<keyword evidence="8" id="KW-0520">NAD</keyword>
<keyword evidence="6" id="KW-0274">FAD</keyword>
<evidence type="ECO:0000256" key="6">
    <source>
        <dbReference type="ARBA" id="ARBA00022827"/>
    </source>
</evidence>
<dbReference type="STRING" id="28152.CH54_406"/>
<gene>
    <name evidence="11" type="primary">nirB_1</name>
    <name evidence="11" type="ORF">ERS008460_00509</name>
</gene>
<feature type="domain" description="Rubredoxin binding" evidence="10">
    <location>
        <begin position="311"/>
        <end position="380"/>
    </location>
</feature>
<evidence type="ECO:0000256" key="3">
    <source>
        <dbReference type="ARBA" id="ARBA00006442"/>
    </source>
</evidence>
<dbReference type="Gene3D" id="3.50.50.60">
    <property type="entry name" value="FAD/NAD(P)-binding domain"/>
    <property type="match status" value="2"/>
</dbReference>
<dbReference type="AlphaFoldDB" id="A0A0T9T7P5"/>
<dbReference type="InterPro" id="IPR036188">
    <property type="entry name" value="FAD/NAD-bd_sf"/>
</dbReference>
<dbReference type="PANTHER" id="PTHR43429:SF3">
    <property type="entry name" value="NITRITE REDUCTASE [NAD(P)H]"/>
    <property type="match status" value="1"/>
</dbReference>
<sequence>MSEDVINKNIIIVGSGFAARQVVKNLRKLDSQMPIQMIAADSCTDYNKPDLSHVFSRQQSAGDLTRASADQFAAENKLTLHANTTVTAIDRQAKQIVCGNQRFQYHQLVLAMGATAIVPAIRGRELICTFNSQKEYRQHQDSLQQARHILVLGGGLIGAELAMDLQRGGKQVILVDKAHHLLASTMPVEISSRLQHSLSQLGIRLAFNSELLSVEKTADGLHVVLSSGQVYRVDAVIAAIGLAPETALAAAAGLETQRGIQVNNQLRTSDPHIFAIGDCAEIEGRVLPFLQPILVGAMTLTKNLLGGTECLTLPPMLVKVKTPDLPLYFAGEASRSDLHWTISLTPQGMVARGVDDSQQLRAFVVTEDQTRQAFALLRELTT</sequence>
<feature type="domain" description="FAD/NAD(P)-binding" evidence="9">
    <location>
        <begin position="9"/>
        <end position="280"/>
    </location>
</feature>
<keyword evidence="4" id="KW-0963">Cytoplasm</keyword>
<reference evidence="12" key="1">
    <citation type="submission" date="2015-03" db="EMBL/GenBank/DDBJ databases">
        <authorList>
            <consortium name="Pathogen Informatics"/>
        </authorList>
    </citation>
    <scope>NUCLEOTIDE SEQUENCE [LARGE SCALE GENOMIC DNA]</scope>
    <source>
        <strain evidence="12">IP27925</strain>
    </source>
</reference>
<evidence type="ECO:0000259" key="10">
    <source>
        <dbReference type="Pfam" id="PF18113"/>
    </source>
</evidence>
<dbReference type="PRINTS" id="PR00411">
    <property type="entry name" value="PNDRDTASEI"/>
</dbReference>
<dbReference type="Pfam" id="PF18113">
    <property type="entry name" value="Rbx_binding"/>
    <property type="match status" value="1"/>
</dbReference>
<organism evidence="11 12">
    <name type="scientific">Yersinia aleksiciae</name>
    <dbReference type="NCBI Taxonomy" id="263819"/>
    <lineage>
        <taxon>Bacteria</taxon>
        <taxon>Pseudomonadati</taxon>
        <taxon>Pseudomonadota</taxon>
        <taxon>Gammaproteobacteria</taxon>
        <taxon>Enterobacterales</taxon>
        <taxon>Yersiniaceae</taxon>
        <taxon>Yersinia</taxon>
    </lineage>
</organism>
<protein>
    <submittedName>
        <fullName evidence="11">Nitrite reductase</fullName>
        <ecNumber evidence="11">1.18.1.-</ecNumber>
    </submittedName>
</protein>
<dbReference type="PANTHER" id="PTHR43429">
    <property type="entry name" value="PYRIDINE NUCLEOTIDE-DISULFIDE OXIDOREDUCTASE DOMAIN-CONTAINING"/>
    <property type="match status" value="1"/>
</dbReference>
<evidence type="ECO:0000256" key="1">
    <source>
        <dbReference type="ARBA" id="ARBA00001974"/>
    </source>
</evidence>
<keyword evidence="7 11" id="KW-0560">Oxidoreductase</keyword>
<dbReference type="EC" id="1.18.1.-" evidence="11"/>
<accession>A0A0T9T7P5</accession>
<dbReference type="NCBIfam" id="NF003437">
    <property type="entry name" value="PRK04965.1"/>
    <property type="match status" value="1"/>
</dbReference>
<comment type="subcellular location">
    <subcellularLocation>
        <location evidence="2">Cytoplasm</location>
    </subcellularLocation>
</comment>
<evidence type="ECO:0000259" key="9">
    <source>
        <dbReference type="Pfam" id="PF07992"/>
    </source>
</evidence>
<evidence type="ECO:0000313" key="11">
    <source>
        <dbReference type="EMBL" id="CNK66740.1"/>
    </source>
</evidence>
<evidence type="ECO:0000256" key="2">
    <source>
        <dbReference type="ARBA" id="ARBA00004496"/>
    </source>
</evidence>
<dbReference type="Gene3D" id="3.30.390.120">
    <property type="match status" value="1"/>
</dbReference>
<proteinExistence type="inferred from homology"/>
<dbReference type="EMBL" id="CQEM01000002">
    <property type="protein sequence ID" value="CNK66740.1"/>
    <property type="molecule type" value="Genomic_DNA"/>
</dbReference>
<dbReference type="Pfam" id="PF07992">
    <property type="entry name" value="Pyr_redox_2"/>
    <property type="match status" value="1"/>
</dbReference>
<dbReference type="InterPro" id="IPR023753">
    <property type="entry name" value="FAD/NAD-binding_dom"/>
</dbReference>
<dbReference type="GO" id="GO:0005737">
    <property type="term" value="C:cytoplasm"/>
    <property type="evidence" value="ECO:0007669"/>
    <property type="project" value="UniProtKB-SubCell"/>
</dbReference>